<accession>I3UAX7</accession>
<dbReference type="AlphaFoldDB" id="I3UAX7"/>
<dbReference type="KEGG" id="aka:TKWG_09195"/>
<organism evidence="1 2">
    <name type="scientific">Advenella kashmirensis (strain DSM 17095 / LMG 22695 / WT001)</name>
    <name type="common">Tetrathiobacter kashmirensis</name>
    <dbReference type="NCBI Taxonomy" id="1036672"/>
    <lineage>
        <taxon>Bacteria</taxon>
        <taxon>Pseudomonadati</taxon>
        <taxon>Pseudomonadota</taxon>
        <taxon>Betaproteobacteria</taxon>
        <taxon>Burkholderiales</taxon>
        <taxon>Alcaligenaceae</taxon>
    </lineage>
</organism>
<sequence>MINSSDMLVQILYKWDEASKQTANYRPINSTAALLTWDVVPLPIDEGVPEPIMRAVAETMAASGTVAFRLFFNVRSARWPDVASRTPSLVPQESRGESAALLACNYCDCNNSSCCNRDIFSELALTGPGGIGAS</sequence>
<dbReference type="HOGENOM" id="CLU_1891725_0_0_4"/>
<proteinExistence type="predicted"/>
<keyword evidence="2" id="KW-1185">Reference proteome</keyword>
<evidence type="ECO:0000313" key="1">
    <source>
        <dbReference type="EMBL" id="AFK62165.1"/>
    </source>
</evidence>
<evidence type="ECO:0000313" key="2">
    <source>
        <dbReference type="Proteomes" id="UP000005267"/>
    </source>
</evidence>
<dbReference type="Proteomes" id="UP000005267">
    <property type="component" value="Chromosome"/>
</dbReference>
<name>I3UAX7_ADVKW</name>
<dbReference type="EMBL" id="CP003555">
    <property type="protein sequence ID" value="AFK62165.1"/>
    <property type="molecule type" value="Genomic_DNA"/>
</dbReference>
<dbReference type="OrthoDB" id="8450820at2"/>
<gene>
    <name evidence="1" type="ordered locus">TKWG_09195</name>
</gene>
<protein>
    <submittedName>
        <fullName evidence="1">Uncharacterized protein</fullName>
    </submittedName>
</protein>
<reference evidence="1 2" key="1">
    <citation type="journal article" date="2011" name="J. Bacteriol.">
        <title>Whole-genome shotgun sequencing of the sulfur-oxidizing chemoautotroph Tetrathiobacter kashmirensis.</title>
        <authorList>
            <person name="Ghosh W."/>
            <person name="George A."/>
            <person name="Agarwal A."/>
            <person name="Raj P."/>
            <person name="Alam M."/>
            <person name="Pyne P."/>
            <person name="Das Gupta S.K."/>
        </authorList>
    </citation>
    <scope>NUCLEOTIDE SEQUENCE [LARGE SCALE GENOMIC DNA]</scope>
    <source>
        <strain evidence="1 2">WT001</strain>
    </source>
</reference>
<dbReference type="RefSeq" id="WP_014750256.1">
    <property type="nucleotide sequence ID" value="NC_017964.1"/>
</dbReference>
<reference evidence="2" key="2">
    <citation type="journal article" date="2013" name="PLoS ONE">
        <title>Genome implosion elicits host-confinement in Alcaligenaceae: evidence from the comparative genomics of Tetrathiobacter kashmirensis, a pathogen in the making.</title>
        <authorList>
            <person name="Ghosh W."/>
            <person name="Alam M."/>
            <person name="Roy C."/>
            <person name="Pyne P."/>
            <person name="George A."/>
            <person name="Chakraborty R."/>
            <person name="Majumder S."/>
            <person name="Agarwal A."/>
            <person name="Chakraborty S."/>
            <person name="Majumdar S."/>
            <person name="Gupta S.K."/>
        </authorList>
    </citation>
    <scope>NUCLEOTIDE SEQUENCE [LARGE SCALE GENOMIC DNA]</scope>
    <source>
        <strain evidence="2">WT001</strain>
    </source>
</reference>